<reference evidence="4 5" key="1">
    <citation type="journal article" date="2011" name="J. Bacteriol.">
        <title>Genome sequence of Chthoniobacter flavus Ellin428, an aerobic heterotrophic soil bacterium.</title>
        <authorList>
            <person name="Kant R."/>
            <person name="van Passel M.W."/>
            <person name="Palva A."/>
            <person name="Lucas S."/>
            <person name="Lapidus A."/>
            <person name="Glavina Del Rio T."/>
            <person name="Dalin E."/>
            <person name="Tice H."/>
            <person name="Bruce D."/>
            <person name="Goodwin L."/>
            <person name="Pitluck S."/>
            <person name="Larimer F.W."/>
            <person name="Land M.L."/>
            <person name="Hauser L."/>
            <person name="Sangwan P."/>
            <person name="de Vos W.M."/>
            <person name="Janssen P.H."/>
            <person name="Smidt H."/>
        </authorList>
    </citation>
    <scope>NUCLEOTIDE SEQUENCE [LARGE SCALE GENOMIC DNA]</scope>
    <source>
        <strain evidence="4 5">Ellin428</strain>
    </source>
</reference>
<dbReference type="SUPFAM" id="SSF51735">
    <property type="entry name" value="NAD(P)-binding Rossmann-fold domains"/>
    <property type="match status" value="1"/>
</dbReference>
<dbReference type="eggNOG" id="COG1028">
    <property type="taxonomic scope" value="Bacteria"/>
</dbReference>
<protein>
    <submittedName>
        <fullName evidence="4">Short-chain dehydrogenase/reductase SDR</fullName>
    </submittedName>
</protein>
<feature type="region of interest" description="Disordered" evidence="3">
    <location>
        <begin position="1"/>
        <end position="46"/>
    </location>
</feature>
<dbReference type="PANTHER" id="PTHR48107">
    <property type="entry name" value="NADPH-DEPENDENT ALDEHYDE REDUCTASE-LIKE PROTEIN, CHLOROPLASTIC-RELATED"/>
    <property type="match status" value="1"/>
</dbReference>
<name>B4D2T1_9BACT</name>
<dbReference type="PANTHER" id="PTHR48107:SF16">
    <property type="entry name" value="NADPH-DEPENDENT ALDEHYDE REDUCTASE 1, CHLOROPLASTIC"/>
    <property type="match status" value="1"/>
</dbReference>
<sequence>MNTTATSRDPRTREPQPPFEGQQRIAPPGETTEMNPRPDHGEESYRGNGLLQDFAAVITGADSGIGRAVALAFAREGANVVISYLNEEEDAAETEKWVTKAGRKALRIGGDIRDESHCEGIIKQCLQKFGRIDVLVNNAAYQSTHPEVEEISTEEFDRAFKTNVYATFFLSRAALRHMNPGSVIINTTSIQGFDPSGHLLHYAATKGAIANMTRTMAELASKKGVRVNGVAPGPVWTPLIPSTMEMERVKKFGADSLFERPAQPAEMAPIYVFLASPLASFVTGEIYGATGGRTPL</sequence>
<dbReference type="Gene3D" id="3.40.50.720">
    <property type="entry name" value="NAD(P)-binding Rossmann-like Domain"/>
    <property type="match status" value="1"/>
</dbReference>
<comment type="similarity">
    <text evidence="1">Belongs to the short-chain dehydrogenases/reductases (SDR) family.</text>
</comment>
<dbReference type="Proteomes" id="UP000005824">
    <property type="component" value="Unassembled WGS sequence"/>
</dbReference>
<proteinExistence type="inferred from homology"/>
<dbReference type="InterPro" id="IPR036291">
    <property type="entry name" value="NAD(P)-bd_dom_sf"/>
</dbReference>
<dbReference type="InterPro" id="IPR002347">
    <property type="entry name" value="SDR_fam"/>
</dbReference>
<organism evidence="4 5">
    <name type="scientific">Chthoniobacter flavus Ellin428</name>
    <dbReference type="NCBI Taxonomy" id="497964"/>
    <lineage>
        <taxon>Bacteria</taxon>
        <taxon>Pseudomonadati</taxon>
        <taxon>Verrucomicrobiota</taxon>
        <taxon>Spartobacteria</taxon>
        <taxon>Chthoniobacterales</taxon>
        <taxon>Chthoniobacteraceae</taxon>
        <taxon>Chthoniobacter</taxon>
    </lineage>
</organism>
<gene>
    <name evidence="4" type="ORF">CfE428DRAFT_3219</name>
</gene>
<dbReference type="RefSeq" id="WP_006980544.1">
    <property type="nucleotide sequence ID" value="NZ_ABVL01000009.1"/>
</dbReference>
<dbReference type="Pfam" id="PF13561">
    <property type="entry name" value="adh_short_C2"/>
    <property type="match status" value="1"/>
</dbReference>
<dbReference type="InterPro" id="IPR020904">
    <property type="entry name" value="Sc_DH/Rdtase_CS"/>
</dbReference>
<comment type="caution">
    <text evidence="4">The sequence shown here is derived from an EMBL/GenBank/DDBJ whole genome shotgun (WGS) entry which is preliminary data.</text>
</comment>
<dbReference type="PRINTS" id="PR00081">
    <property type="entry name" value="GDHRDH"/>
</dbReference>
<feature type="compositionally biased region" description="Basic and acidic residues" evidence="3">
    <location>
        <begin position="36"/>
        <end position="45"/>
    </location>
</feature>
<dbReference type="InParanoid" id="B4D2T1"/>
<evidence type="ECO:0000313" key="5">
    <source>
        <dbReference type="Proteomes" id="UP000005824"/>
    </source>
</evidence>
<dbReference type="GO" id="GO:0016614">
    <property type="term" value="F:oxidoreductase activity, acting on CH-OH group of donors"/>
    <property type="evidence" value="ECO:0007669"/>
    <property type="project" value="UniProtKB-ARBA"/>
</dbReference>
<keyword evidence="2" id="KW-0560">Oxidoreductase</keyword>
<evidence type="ECO:0000256" key="3">
    <source>
        <dbReference type="SAM" id="MobiDB-lite"/>
    </source>
</evidence>
<accession>B4D2T1</accession>
<dbReference type="PROSITE" id="PS00061">
    <property type="entry name" value="ADH_SHORT"/>
    <property type="match status" value="1"/>
</dbReference>
<evidence type="ECO:0000256" key="1">
    <source>
        <dbReference type="ARBA" id="ARBA00006484"/>
    </source>
</evidence>
<dbReference type="STRING" id="497964.CfE428DRAFT_3219"/>
<dbReference type="FunCoup" id="B4D2T1">
    <property type="interactions" value="110"/>
</dbReference>
<keyword evidence="5" id="KW-1185">Reference proteome</keyword>
<dbReference type="PRINTS" id="PR00080">
    <property type="entry name" value="SDRFAMILY"/>
</dbReference>
<dbReference type="FunFam" id="3.40.50.720:FF:000084">
    <property type="entry name" value="Short-chain dehydrogenase reductase"/>
    <property type="match status" value="1"/>
</dbReference>
<dbReference type="AlphaFoldDB" id="B4D2T1"/>
<dbReference type="EMBL" id="ABVL01000009">
    <property type="protein sequence ID" value="EDY19042.1"/>
    <property type="molecule type" value="Genomic_DNA"/>
</dbReference>
<evidence type="ECO:0000313" key="4">
    <source>
        <dbReference type="EMBL" id="EDY19042.1"/>
    </source>
</evidence>
<evidence type="ECO:0000256" key="2">
    <source>
        <dbReference type="ARBA" id="ARBA00023002"/>
    </source>
</evidence>